<proteinExistence type="predicted"/>
<gene>
    <name evidence="2" type="ORF">FPRO05_11419</name>
</gene>
<comment type="caution">
    <text evidence="2">The sequence shown here is derived from an EMBL/GenBank/DDBJ whole genome shotgun (WGS) entry which is preliminary data.</text>
</comment>
<dbReference type="Proteomes" id="UP000251714">
    <property type="component" value="Unassembled WGS sequence"/>
</dbReference>
<evidence type="ECO:0000313" key="2">
    <source>
        <dbReference type="EMBL" id="RBA17704.1"/>
    </source>
</evidence>
<evidence type="ECO:0000256" key="1">
    <source>
        <dbReference type="SAM" id="MobiDB-lite"/>
    </source>
</evidence>
<evidence type="ECO:0000313" key="3">
    <source>
        <dbReference type="Proteomes" id="UP000251714"/>
    </source>
</evidence>
<feature type="region of interest" description="Disordered" evidence="1">
    <location>
        <begin position="79"/>
        <end position="110"/>
    </location>
</feature>
<reference evidence="2 3" key="1">
    <citation type="submission" date="2017-12" db="EMBL/GenBank/DDBJ databases">
        <title>Genome sequence of the mycotoxigenic crop pathogen Fusarium proliferatum, strain ITEM 2341 from Date Palm.</title>
        <authorList>
            <person name="Almiman B.F."/>
            <person name="Shittu T.A."/>
            <person name="Muthumeenakshi S."/>
            <person name="Baroncelli R."/>
            <person name="Sreenivasaprasada S."/>
        </authorList>
    </citation>
    <scope>NUCLEOTIDE SEQUENCE [LARGE SCALE GENOMIC DNA]</scope>
    <source>
        <strain evidence="2 3">ITEM 2341</strain>
    </source>
</reference>
<sequence length="133" mass="14751">MFTNPNLAPKHTPHGYDKKQGTIYLPFLTVKQAIQPVRQNCAQYFAPERLSGLLPELGRIYIDQSSSSSGLVGILDPPLTDWRRPRLQRDDAGDPEAVLGPQHTKGSSRGGELADKLICFVNDFVIVDTSIFE</sequence>
<dbReference type="EMBL" id="PKMI01000016">
    <property type="protein sequence ID" value="RBA17704.1"/>
    <property type="molecule type" value="Genomic_DNA"/>
</dbReference>
<accession>A0A365NA61</accession>
<organism evidence="2 3">
    <name type="scientific">Gibberella intermedia</name>
    <name type="common">Bulb rot disease fungus</name>
    <name type="synonym">Fusarium proliferatum</name>
    <dbReference type="NCBI Taxonomy" id="948311"/>
    <lineage>
        <taxon>Eukaryota</taxon>
        <taxon>Fungi</taxon>
        <taxon>Dikarya</taxon>
        <taxon>Ascomycota</taxon>
        <taxon>Pezizomycotina</taxon>
        <taxon>Sordariomycetes</taxon>
        <taxon>Hypocreomycetidae</taxon>
        <taxon>Hypocreales</taxon>
        <taxon>Nectriaceae</taxon>
        <taxon>Fusarium</taxon>
        <taxon>Fusarium fujikuroi species complex</taxon>
    </lineage>
</organism>
<feature type="compositionally biased region" description="Basic and acidic residues" evidence="1">
    <location>
        <begin position="81"/>
        <end position="92"/>
    </location>
</feature>
<dbReference type="AlphaFoldDB" id="A0A365NA61"/>
<name>A0A365NA61_GIBIN</name>
<protein>
    <submittedName>
        <fullName evidence="2">Uncharacterized protein</fullName>
    </submittedName>
</protein>